<dbReference type="EMBL" id="FRBQ01000003">
    <property type="protein sequence ID" value="SHM19401.1"/>
    <property type="molecule type" value="Genomic_DNA"/>
</dbReference>
<dbReference type="OrthoDB" id="6965932at2"/>
<feature type="signal peptide" evidence="1">
    <location>
        <begin position="1"/>
        <end position="20"/>
    </location>
</feature>
<dbReference type="STRING" id="1220495.SAMN05216288_3274"/>
<dbReference type="RefSeq" id="WP_073266264.1">
    <property type="nucleotide sequence ID" value="NZ_FRBQ01000003.1"/>
</dbReference>
<name>A0A1M7GT44_9GAMM</name>
<evidence type="ECO:0000256" key="1">
    <source>
        <dbReference type="SAM" id="SignalP"/>
    </source>
</evidence>
<protein>
    <recommendedName>
        <fullName evidence="4">Lipoprotein</fullName>
    </recommendedName>
</protein>
<evidence type="ECO:0000313" key="3">
    <source>
        <dbReference type="Proteomes" id="UP000184305"/>
    </source>
</evidence>
<proteinExistence type="predicted"/>
<keyword evidence="3" id="KW-1185">Reference proteome</keyword>
<evidence type="ECO:0008006" key="4">
    <source>
        <dbReference type="Google" id="ProtNLM"/>
    </source>
</evidence>
<dbReference type="AlphaFoldDB" id="A0A1M7GT44"/>
<reference evidence="3" key="1">
    <citation type="submission" date="2016-11" db="EMBL/GenBank/DDBJ databases">
        <authorList>
            <person name="Varghese N."/>
            <person name="Submissions S."/>
        </authorList>
    </citation>
    <scope>NUCLEOTIDE SEQUENCE [LARGE SCALE GENOMIC DNA]</scope>
    <source>
        <strain evidence="3">CECT 8089</strain>
    </source>
</reference>
<dbReference type="Proteomes" id="UP000184305">
    <property type="component" value="Unassembled WGS sequence"/>
</dbReference>
<gene>
    <name evidence="2" type="ORF">SAMN05216288_3274</name>
</gene>
<organism evidence="2 3">
    <name type="scientific">Phytopseudomonas punonensis</name>
    <dbReference type="NCBI Taxonomy" id="1220495"/>
    <lineage>
        <taxon>Bacteria</taxon>
        <taxon>Pseudomonadati</taxon>
        <taxon>Pseudomonadota</taxon>
        <taxon>Gammaproteobacteria</taxon>
        <taxon>Pseudomonadales</taxon>
        <taxon>Pseudomonadaceae</taxon>
        <taxon>Phytopseudomonas</taxon>
    </lineage>
</organism>
<dbReference type="PROSITE" id="PS51257">
    <property type="entry name" value="PROKAR_LIPOPROTEIN"/>
    <property type="match status" value="1"/>
</dbReference>
<keyword evidence="1" id="KW-0732">Signal</keyword>
<sequence>MKHNSFHVSLLALMALLAGCTITESSSWVSQPLSPEQGQPTAYLVGAVGPDELMPATAQNQRLLFRQRGSEQGAAAIWIDNGIRQTPKDIQKGSASASVFVMPLKPGDYELYDFQFFSITSTGYGTYSSSLQAREKFVVPMRLEAGKAYYIGEYRSRCLTSSACLFIQRDRMARDESIARARVTHLPDLQYLPLQLERAKPFILPEPAGTQTQTKDRSSQ</sequence>
<accession>A0A1M7GT44</accession>
<evidence type="ECO:0000313" key="2">
    <source>
        <dbReference type="EMBL" id="SHM19401.1"/>
    </source>
</evidence>
<feature type="chain" id="PRO_5009926290" description="Lipoprotein" evidence="1">
    <location>
        <begin position="21"/>
        <end position="220"/>
    </location>
</feature>